<keyword evidence="2" id="KW-1185">Reference proteome</keyword>
<evidence type="ECO:0000313" key="2">
    <source>
        <dbReference type="Proteomes" id="UP000003416"/>
    </source>
</evidence>
<accession>F3PT53</accession>
<proteinExistence type="predicted"/>
<reference evidence="1 2" key="1">
    <citation type="submission" date="2011-02" db="EMBL/GenBank/DDBJ databases">
        <authorList>
            <person name="Weinstock G."/>
            <person name="Sodergren E."/>
            <person name="Clifton S."/>
            <person name="Fulton L."/>
            <person name="Fulton B."/>
            <person name="Courtney L."/>
            <person name="Fronick C."/>
            <person name="Harrison M."/>
            <person name="Strong C."/>
            <person name="Farmer C."/>
            <person name="Delahaunty K."/>
            <person name="Markovic C."/>
            <person name="Hall O."/>
            <person name="Minx P."/>
            <person name="Tomlinson C."/>
            <person name="Mitreva M."/>
            <person name="Hou S."/>
            <person name="Chen J."/>
            <person name="Wollam A."/>
            <person name="Pepin K.H."/>
            <person name="Johnson M."/>
            <person name="Bhonagiri V."/>
            <person name="Zhang X."/>
            <person name="Suruliraj S."/>
            <person name="Warren W."/>
            <person name="Chinwalla A."/>
            <person name="Mardis E.R."/>
            <person name="Wilson R.K."/>
        </authorList>
    </citation>
    <scope>NUCLEOTIDE SEQUENCE [LARGE SCALE GENOMIC DNA]</scope>
    <source>
        <strain evidence="1 2">YIT 12057</strain>
    </source>
</reference>
<comment type="caution">
    <text evidence="1">The sequence shown here is derived from an EMBL/GenBank/DDBJ whole genome shotgun (WGS) entry which is preliminary data.</text>
</comment>
<name>F3PT53_9BACE</name>
<dbReference type="Proteomes" id="UP000003416">
    <property type="component" value="Unassembled WGS sequence"/>
</dbReference>
<protein>
    <submittedName>
        <fullName evidence="1">Uncharacterized protein</fullName>
    </submittedName>
</protein>
<dbReference type="STRING" id="763034.HMPREF9446_01919"/>
<gene>
    <name evidence="1" type="ORF">HMPREF9446_01919</name>
</gene>
<dbReference type="HOGENOM" id="CLU_3164642_0_0_10"/>
<organism evidence="1 2">
    <name type="scientific">Bacteroides fluxus YIT 12057</name>
    <dbReference type="NCBI Taxonomy" id="763034"/>
    <lineage>
        <taxon>Bacteria</taxon>
        <taxon>Pseudomonadati</taxon>
        <taxon>Bacteroidota</taxon>
        <taxon>Bacteroidia</taxon>
        <taxon>Bacteroidales</taxon>
        <taxon>Bacteroidaceae</taxon>
        <taxon>Bacteroides</taxon>
    </lineage>
</organism>
<dbReference type="AlphaFoldDB" id="F3PT53"/>
<evidence type="ECO:0000313" key="1">
    <source>
        <dbReference type="EMBL" id="EGF57071.1"/>
    </source>
</evidence>
<sequence length="47" mass="5466">MVESLGYKTKKNNLKEIPEIWNDKSFSGNCNVYIPLDKAEDTKQRYG</sequence>
<dbReference type="EMBL" id="AFBN01000034">
    <property type="protein sequence ID" value="EGF57071.1"/>
    <property type="molecule type" value="Genomic_DNA"/>
</dbReference>